<comment type="caution">
    <text evidence="2">The sequence shown here is derived from an EMBL/GenBank/DDBJ whole genome shotgun (WGS) entry which is preliminary data.</text>
</comment>
<dbReference type="Pfam" id="PF09347">
    <property type="entry name" value="DUF1989"/>
    <property type="match status" value="1"/>
</dbReference>
<proteinExistence type="predicted"/>
<feature type="domain" description="DUF1989" evidence="1">
    <location>
        <begin position="8"/>
        <end position="172"/>
    </location>
</feature>
<dbReference type="InterPro" id="IPR018959">
    <property type="entry name" value="DUF1989"/>
</dbReference>
<sequence>MPPVIIPVAARTGYAVRLAPGDRIDVVNSEGAQVVDTWAFALGEPYEYLSMEHSRVAHYRLAFEPGDLLYTQRWRPILRFMEDRSPGVHDTLCPACCAASYVLFDGYEGYHANCTDNLQRVLAAEGRALPATPTPWNLFMHTVVEQDRVMKDYPSEARPGDYVSLRAEMNCLFAVSACPQDIIPINGVDARPRGIELRHTSGGY</sequence>
<reference evidence="2 3" key="1">
    <citation type="journal article" date="2020" name="Insects">
        <title>Bacteria Belonging to Pseudomonas typographi sp. nov. from the Bark Beetle Ips typographus Have Genomic Potential to Aid in the Host Ecology.</title>
        <authorList>
            <person name="Peral-Aranega E."/>
            <person name="Saati-Santamaria Z."/>
            <person name="Kolarik M."/>
            <person name="Rivas R."/>
            <person name="Garcia-Fraile P."/>
        </authorList>
    </citation>
    <scope>NUCLEOTIDE SEQUENCE [LARGE SCALE GENOMIC DNA]</scope>
    <source>
        <strain evidence="2 3">CA3A</strain>
    </source>
</reference>
<protein>
    <submittedName>
        <fullName evidence="2">Urea carboxylase-associated family protein</fullName>
    </submittedName>
</protein>
<dbReference type="PANTHER" id="PTHR31527">
    <property type="entry name" value="RE64534P"/>
    <property type="match status" value="1"/>
</dbReference>
<dbReference type="PANTHER" id="PTHR31527:SF0">
    <property type="entry name" value="RE64534P"/>
    <property type="match status" value="1"/>
</dbReference>
<keyword evidence="3" id="KW-1185">Reference proteome</keyword>
<name>A0ABR7Z459_9PSED</name>
<organism evidence="2 3">
    <name type="scientific">Pseudomonas typographi</name>
    <dbReference type="NCBI Taxonomy" id="2715964"/>
    <lineage>
        <taxon>Bacteria</taxon>
        <taxon>Pseudomonadati</taxon>
        <taxon>Pseudomonadota</taxon>
        <taxon>Gammaproteobacteria</taxon>
        <taxon>Pseudomonadales</taxon>
        <taxon>Pseudomonadaceae</taxon>
        <taxon>Pseudomonas</taxon>
    </lineage>
</organism>
<gene>
    <name evidence="2" type="ORF">HAQ05_15895</name>
</gene>
<dbReference type="RefSeq" id="WP_190422294.1">
    <property type="nucleotide sequence ID" value="NZ_JAAOCA010000019.1"/>
</dbReference>
<dbReference type="Proteomes" id="UP000805841">
    <property type="component" value="Unassembled WGS sequence"/>
</dbReference>
<evidence type="ECO:0000313" key="2">
    <source>
        <dbReference type="EMBL" id="MBD1600179.1"/>
    </source>
</evidence>
<accession>A0ABR7Z459</accession>
<dbReference type="EMBL" id="JAAOCA010000019">
    <property type="protein sequence ID" value="MBD1600179.1"/>
    <property type="molecule type" value="Genomic_DNA"/>
</dbReference>
<evidence type="ECO:0000313" key="3">
    <source>
        <dbReference type="Proteomes" id="UP000805841"/>
    </source>
</evidence>
<evidence type="ECO:0000259" key="1">
    <source>
        <dbReference type="Pfam" id="PF09347"/>
    </source>
</evidence>